<dbReference type="Gene3D" id="3.10.580.10">
    <property type="entry name" value="CBS-domain"/>
    <property type="match status" value="1"/>
</dbReference>
<dbReference type="KEGG" id="pog:Pogu_1413"/>
<dbReference type="SUPFAM" id="SSF54631">
    <property type="entry name" value="CBS-domain pair"/>
    <property type="match status" value="1"/>
</dbReference>
<dbReference type="HOGENOM" id="CLU_514493_0_0_2"/>
<keyword evidence="1 2" id="KW-0129">CBS domain</keyword>
<dbReference type="Proteomes" id="UP000009062">
    <property type="component" value="Chromosome"/>
</dbReference>
<evidence type="ECO:0000256" key="2">
    <source>
        <dbReference type="PROSITE-ProRule" id="PRU00703"/>
    </source>
</evidence>
<protein>
    <submittedName>
        <fullName evidence="4">Signal-transduction protein containing cAMP-binding and CBS domains</fullName>
    </submittedName>
</protein>
<keyword evidence="5" id="KW-1185">Reference proteome</keyword>
<dbReference type="Pfam" id="PF10335">
    <property type="entry name" value="DUF294_C"/>
    <property type="match status" value="1"/>
</dbReference>
<reference evidence="4 5" key="1">
    <citation type="journal article" date="2012" name="Stand. Genomic Sci.">
        <title>Complete genome sequence of Pyrobaculum oguniense.</title>
        <authorList>
            <person name="Bernick D.L."/>
            <person name="Karplus K."/>
            <person name="Lui L.M."/>
            <person name="Coker J.K."/>
            <person name="Murphy J.N."/>
            <person name="Chan P.P."/>
            <person name="Cozen A.E."/>
            <person name="Lowe T.M."/>
        </authorList>
    </citation>
    <scope>NUCLEOTIDE SEQUENCE [LARGE SCALE GENOMIC DNA]</scope>
    <source>
        <strain evidence="4 5">TE7</strain>
    </source>
</reference>
<evidence type="ECO:0000313" key="4">
    <source>
        <dbReference type="EMBL" id="AFA39440.1"/>
    </source>
</evidence>
<dbReference type="AlphaFoldDB" id="H6QAG0"/>
<gene>
    <name evidence="4" type="ordered locus">Pogu_1413</name>
</gene>
<dbReference type="InterPro" id="IPR051257">
    <property type="entry name" value="Diverse_CBS-Domain"/>
</dbReference>
<name>H6QAG0_PYROT</name>
<feature type="domain" description="CBS" evidence="3">
    <location>
        <begin position="158"/>
        <end position="224"/>
    </location>
</feature>
<dbReference type="Pfam" id="PF03445">
    <property type="entry name" value="DUF294"/>
    <property type="match status" value="1"/>
</dbReference>
<dbReference type="SMART" id="SM00116">
    <property type="entry name" value="CBS"/>
    <property type="match status" value="2"/>
</dbReference>
<dbReference type="EMBL" id="CP003316">
    <property type="protein sequence ID" value="AFA39440.1"/>
    <property type="molecule type" value="Genomic_DNA"/>
</dbReference>
<organism evidence="4 5">
    <name type="scientific">Pyrobaculum oguniense (strain DSM 13380 / JCM 10595 / TE7)</name>
    <dbReference type="NCBI Taxonomy" id="698757"/>
    <lineage>
        <taxon>Archaea</taxon>
        <taxon>Thermoproteota</taxon>
        <taxon>Thermoprotei</taxon>
        <taxon>Thermoproteales</taxon>
        <taxon>Thermoproteaceae</taxon>
        <taxon>Pyrobaculum</taxon>
    </lineage>
</organism>
<dbReference type="PANTHER" id="PTHR43080">
    <property type="entry name" value="CBS DOMAIN-CONTAINING PROTEIN CBSX3, MITOCHONDRIAL"/>
    <property type="match status" value="1"/>
</dbReference>
<evidence type="ECO:0000313" key="5">
    <source>
        <dbReference type="Proteomes" id="UP000009062"/>
    </source>
</evidence>
<evidence type="ECO:0000259" key="3">
    <source>
        <dbReference type="PROSITE" id="PS51371"/>
    </source>
</evidence>
<dbReference type="PANTHER" id="PTHR43080:SF2">
    <property type="entry name" value="CBS DOMAIN-CONTAINING PROTEIN"/>
    <property type="match status" value="1"/>
</dbReference>
<dbReference type="eggNOG" id="arCOG00606">
    <property type="taxonomic scope" value="Archaea"/>
</dbReference>
<proteinExistence type="predicted"/>
<dbReference type="CDD" id="cd05401">
    <property type="entry name" value="NT_GlnE_GlnD_like"/>
    <property type="match status" value="1"/>
</dbReference>
<dbReference type="InterPro" id="IPR046342">
    <property type="entry name" value="CBS_dom_sf"/>
</dbReference>
<dbReference type="InterPro" id="IPR005105">
    <property type="entry name" value="GlnD_Uridyltrans_N"/>
</dbReference>
<dbReference type="PROSITE" id="PS51371">
    <property type="entry name" value="CBS"/>
    <property type="match status" value="2"/>
</dbReference>
<feature type="domain" description="CBS" evidence="3">
    <location>
        <begin position="99"/>
        <end position="155"/>
    </location>
</feature>
<sequence>MAAEKGLDPLGFLRVFTSFLEAARRCLTIIYLYHGEERVLSGRVYVYRGLVQYGSRYLESGEHGDVHGPVRAVEESILILDECAGSAGGAFADCVLSDMLSRPPVVVGPDVSIREAVKLMWSSGVSSVVVVEGGRPIGILTDADVKNFVANEVDLSRPVREVAVKPLTTSGKWESCMDALIKMAVNNIKHLVVVDSSGSLVGVVTTRDIAYRLLPVPIHFLKDLRNVWEEEKLRRVREDLETWAKRRSQQMLEPGGPGAIHLTKLVTEINDIIMSKVVGNVLALLGPPPCPFAVAASGSQGVYEQFVVTDMDNFIVAACEDEYFNKLGKEVVERLMKIGYPPCREGYSMDRLVLHLPRVESFIESAGDKDVILASLIFDGRVLYGSRELVGKAREAACRWGRYNRLRVLSSALRYKPPLGMFDRLEKRFKVKENLLAPLTLPIKALSMVHCVVSYAIYDRIGELANIGVISRALAEELKASYETLLRYVIWAKGQGKAELTVDEVPNISMLKAAFRPVKTLHEFLEKSL</sequence>
<evidence type="ECO:0000256" key="1">
    <source>
        <dbReference type="ARBA" id="ARBA00023122"/>
    </source>
</evidence>
<dbReference type="GO" id="GO:0008773">
    <property type="term" value="F:[protein-PII] uridylyltransferase activity"/>
    <property type="evidence" value="ECO:0007669"/>
    <property type="project" value="InterPro"/>
</dbReference>
<accession>H6QAG0</accession>
<dbReference type="STRING" id="698757.Pogu_1413"/>
<dbReference type="InterPro" id="IPR000644">
    <property type="entry name" value="CBS_dom"/>
</dbReference>
<dbReference type="InterPro" id="IPR018821">
    <property type="entry name" value="DUF294_put_nucleoTrafse_sb-bd"/>
</dbReference>
<dbReference type="Pfam" id="PF00571">
    <property type="entry name" value="CBS"/>
    <property type="match status" value="2"/>
</dbReference>